<proteinExistence type="predicted"/>
<gene>
    <name evidence="3" type="ORF">U27_03128</name>
</gene>
<keyword evidence="4" id="KW-1185">Reference proteome</keyword>
<dbReference type="SUPFAM" id="SSF54909">
    <property type="entry name" value="Dimeric alpha+beta barrel"/>
    <property type="match status" value="1"/>
</dbReference>
<dbReference type="PANTHER" id="PTHR33178">
    <property type="match status" value="1"/>
</dbReference>
<name>A0A081BV11_VECG1</name>
<dbReference type="HOGENOM" id="CLU_080664_4_2_0"/>
<comment type="subunit">
    <text evidence="1">Homodimer.</text>
</comment>
<dbReference type="InterPro" id="IPR013097">
    <property type="entry name" value="Dabb"/>
</dbReference>
<dbReference type="AlphaFoldDB" id="A0A081BV11"/>
<dbReference type="EMBL" id="DF820464">
    <property type="protein sequence ID" value="GAK56166.1"/>
    <property type="molecule type" value="Genomic_DNA"/>
</dbReference>
<accession>A0A081BV11</accession>
<reference evidence="3" key="1">
    <citation type="journal article" date="2015" name="PeerJ">
        <title>First genomic representation of candidate bacterial phylum KSB3 points to enhanced environmental sensing as a trigger of wastewater bulking.</title>
        <authorList>
            <person name="Sekiguchi Y."/>
            <person name="Ohashi A."/>
            <person name="Parks D.H."/>
            <person name="Yamauchi T."/>
            <person name="Tyson G.W."/>
            <person name="Hugenholtz P."/>
        </authorList>
    </citation>
    <scope>NUCLEOTIDE SEQUENCE [LARGE SCALE GENOMIC DNA]</scope>
</reference>
<dbReference type="PANTHER" id="PTHR33178:SF10">
    <property type="entry name" value="STRESS-RESPONSE A_B BARREL DOMAIN-CONTAINING PROTEIN"/>
    <property type="match status" value="1"/>
</dbReference>
<dbReference type="Proteomes" id="UP000030661">
    <property type="component" value="Unassembled WGS sequence"/>
</dbReference>
<feature type="domain" description="Stress-response A/B barrel" evidence="2">
    <location>
        <begin position="2"/>
        <end position="100"/>
    </location>
</feature>
<sequence length="114" mass="12707">MIRHIVLMKCQAEASQKDIQAMFAALAALEESIPGILAFEGGANNSPEGLARGYTHGFTMDFADEQARATYLPHPEHKKAQEFMRKVLAKSPDNVLVMDFPIEDTETYDVYQTS</sequence>
<organism evidence="3">
    <name type="scientific">Vecturithrix granuli</name>
    <dbReference type="NCBI Taxonomy" id="1499967"/>
    <lineage>
        <taxon>Bacteria</taxon>
        <taxon>Candidatus Moduliflexota</taxon>
        <taxon>Candidatus Vecturitrichia</taxon>
        <taxon>Candidatus Vecturitrichales</taxon>
        <taxon>Candidatus Vecturitrichaceae</taxon>
        <taxon>Candidatus Vecturithrix</taxon>
    </lineage>
</organism>
<dbReference type="Gene3D" id="3.30.70.100">
    <property type="match status" value="1"/>
</dbReference>
<dbReference type="InterPro" id="IPR011008">
    <property type="entry name" value="Dimeric_a/b-barrel"/>
</dbReference>
<dbReference type="PROSITE" id="PS51502">
    <property type="entry name" value="S_R_A_B_BARREL"/>
    <property type="match status" value="1"/>
</dbReference>
<protein>
    <submittedName>
        <fullName evidence="3">Stress responsive alpha-beta barrel domain protein</fullName>
    </submittedName>
</protein>
<evidence type="ECO:0000256" key="1">
    <source>
        <dbReference type="ARBA" id="ARBA00011738"/>
    </source>
</evidence>
<dbReference type="STRING" id="1499967.U27_03128"/>
<evidence type="ECO:0000313" key="4">
    <source>
        <dbReference type="Proteomes" id="UP000030661"/>
    </source>
</evidence>
<dbReference type="Pfam" id="PF07876">
    <property type="entry name" value="Dabb"/>
    <property type="match status" value="1"/>
</dbReference>
<dbReference type="eggNOG" id="COG2755">
    <property type="taxonomic scope" value="Bacteria"/>
</dbReference>
<evidence type="ECO:0000313" key="3">
    <source>
        <dbReference type="EMBL" id="GAK56166.1"/>
    </source>
</evidence>
<dbReference type="InterPro" id="IPR044662">
    <property type="entry name" value="HS1/DABB1-like"/>
</dbReference>
<dbReference type="SMART" id="SM00886">
    <property type="entry name" value="Dabb"/>
    <property type="match status" value="1"/>
</dbReference>
<evidence type="ECO:0000259" key="2">
    <source>
        <dbReference type="PROSITE" id="PS51502"/>
    </source>
</evidence>